<dbReference type="RefSeq" id="WP_210653985.1">
    <property type="nucleotide sequence ID" value="NZ_JAGKQQ010000001.1"/>
</dbReference>
<feature type="domain" description="Inosine/uridine-preferring nucleoside hydrolase" evidence="3">
    <location>
        <begin position="9"/>
        <end position="297"/>
    </location>
</feature>
<dbReference type="Gene3D" id="3.90.245.10">
    <property type="entry name" value="Ribonucleoside hydrolase-like"/>
    <property type="match status" value="1"/>
</dbReference>
<proteinExistence type="predicted"/>
<evidence type="ECO:0000313" key="4">
    <source>
        <dbReference type="EMBL" id="MBP3955934.1"/>
    </source>
</evidence>
<comment type="caution">
    <text evidence="4">The sequence shown here is derived from an EMBL/GenBank/DDBJ whole genome shotgun (WGS) entry which is preliminary data.</text>
</comment>
<accession>A0ABS5BQB6</accession>
<keyword evidence="1 4" id="KW-0378">Hydrolase</keyword>
<organism evidence="4 5">
    <name type="scientific">Gemmata palustris</name>
    <dbReference type="NCBI Taxonomy" id="2822762"/>
    <lineage>
        <taxon>Bacteria</taxon>
        <taxon>Pseudomonadati</taxon>
        <taxon>Planctomycetota</taxon>
        <taxon>Planctomycetia</taxon>
        <taxon>Gemmatales</taxon>
        <taxon>Gemmataceae</taxon>
        <taxon>Gemmata</taxon>
    </lineage>
</organism>
<evidence type="ECO:0000313" key="5">
    <source>
        <dbReference type="Proteomes" id="UP000676565"/>
    </source>
</evidence>
<protein>
    <submittedName>
        <fullName evidence="4">Nucleoside hydrolase</fullName>
    </submittedName>
</protein>
<keyword evidence="2" id="KW-0326">Glycosidase</keyword>
<dbReference type="Pfam" id="PF01156">
    <property type="entry name" value="IU_nuc_hydro"/>
    <property type="match status" value="1"/>
</dbReference>
<dbReference type="EMBL" id="JAGKQQ010000001">
    <property type="protein sequence ID" value="MBP3955934.1"/>
    <property type="molecule type" value="Genomic_DNA"/>
</dbReference>
<dbReference type="PANTHER" id="PTHR12304:SF4">
    <property type="entry name" value="URIDINE NUCLEOSIDASE"/>
    <property type="match status" value="1"/>
</dbReference>
<evidence type="ECO:0000259" key="3">
    <source>
        <dbReference type="Pfam" id="PF01156"/>
    </source>
</evidence>
<reference evidence="4 5" key="1">
    <citation type="submission" date="2021-04" db="EMBL/GenBank/DDBJ databases">
        <authorList>
            <person name="Ivanova A."/>
        </authorList>
    </citation>
    <scope>NUCLEOTIDE SEQUENCE [LARGE SCALE GENOMIC DNA]</scope>
    <source>
        <strain evidence="4 5">G18</strain>
    </source>
</reference>
<dbReference type="Proteomes" id="UP000676565">
    <property type="component" value="Unassembled WGS sequence"/>
</dbReference>
<keyword evidence="5" id="KW-1185">Reference proteome</keyword>
<name>A0ABS5BQB6_9BACT</name>
<dbReference type="PANTHER" id="PTHR12304">
    <property type="entry name" value="INOSINE-URIDINE PREFERRING NUCLEOSIDE HYDROLASE"/>
    <property type="match status" value="1"/>
</dbReference>
<evidence type="ECO:0000256" key="1">
    <source>
        <dbReference type="ARBA" id="ARBA00022801"/>
    </source>
</evidence>
<dbReference type="InterPro" id="IPR023186">
    <property type="entry name" value="IUNH"/>
</dbReference>
<dbReference type="InterPro" id="IPR001910">
    <property type="entry name" value="Inosine/uridine_hydrolase_dom"/>
</dbReference>
<sequence length="308" mass="32922">MPRKVLLIADPGIDTAFAVALALNDPNLEVVGLLPTAGNVSAEQATANVHTLIDVLDPPKWPKLGAALPVRYETDGTALHGPGGLGGVTFPSATRHTLHPADKILCELAHEYPRQITVINLGPLTTLATALDRDPVLPALLDQTVVIGGCWRESGNAGPVAEFHMHLDPDAAKRVFAAELNPLLITLDSTRRLIFSPRDLLNLPNPDSRTCQFLRQIVPFGIRASSNLYGIEGFHLKDVLGTVAVAVAGCVSSESHYVDVETRGELTRGMTVIDTRPSPASAPNARVATSVAVDEVREYIERTLKAAH</sequence>
<dbReference type="SUPFAM" id="SSF53590">
    <property type="entry name" value="Nucleoside hydrolase"/>
    <property type="match status" value="1"/>
</dbReference>
<dbReference type="InterPro" id="IPR036452">
    <property type="entry name" value="Ribo_hydro-like"/>
</dbReference>
<dbReference type="GO" id="GO:0016787">
    <property type="term" value="F:hydrolase activity"/>
    <property type="evidence" value="ECO:0007669"/>
    <property type="project" value="UniProtKB-KW"/>
</dbReference>
<evidence type="ECO:0000256" key="2">
    <source>
        <dbReference type="ARBA" id="ARBA00023295"/>
    </source>
</evidence>
<gene>
    <name evidence="4" type="ORF">J8F10_11625</name>
</gene>